<feature type="transmembrane region" description="Helical" evidence="1">
    <location>
        <begin position="48"/>
        <end position="71"/>
    </location>
</feature>
<evidence type="ECO:0000313" key="3">
    <source>
        <dbReference type="Proteomes" id="UP001424441"/>
    </source>
</evidence>
<feature type="transmembrane region" description="Helical" evidence="1">
    <location>
        <begin position="179"/>
        <end position="198"/>
    </location>
</feature>
<keyword evidence="1" id="KW-1133">Transmembrane helix</keyword>
<dbReference type="EMBL" id="BAAADE010000001">
    <property type="protein sequence ID" value="GAA0589431.1"/>
    <property type="molecule type" value="Genomic_DNA"/>
</dbReference>
<gene>
    <name evidence="2" type="ORF">GCM10008943_00560</name>
</gene>
<evidence type="ECO:0000256" key="1">
    <source>
        <dbReference type="SAM" id="Phobius"/>
    </source>
</evidence>
<keyword evidence="3" id="KW-1185">Reference proteome</keyword>
<keyword evidence="1" id="KW-0812">Transmembrane</keyword>
<dbReference type="RefSeq" id="WP_343799919.1">
    <property type="nucleotide sequence ID" value="NZ_BAAADE010000001.1"/>
</dbReference>
<organism evidence="2 3">
    <name type="scientific">Paenochrobactrum glaciei</name>
    <dbReference type="NCBI Taxonomy" id="486407"/>
    <lineage>
        <taxon>Bacteria</taxon>
        <taxon>Pseudomonadati</taxon>
        <taxon>Pseudomonadota</taxon>
        <taxon>Alphaproteobacteria</taxon>
        <taxon>Hyphomicrobiales</taxon>
        <taxon>Brucellaceae</taxon>
        <taxon>Paenochrobactrum</taxon>
    </lineage>
</organism>
<reference evidence="2 3" key="1">
    <citation type="journal article" date="2019" name="Int. J. Syst. Evol. Microbiol.">
        <title>The Global Catalogue of Microorganisms (GCM) 10K type strain sequencing project: providing services to taxonomists for standard genome sequencing and annotation.</title>
        <authorList>
            <consortium name="The Broad Institute Genomics Platform"/>
            <consortium name="The Broad Institute Genome Sequencing Center for Infectious Disease"/>
            <person name="Wu L."/>
            <person name="Ma J."/>
        </authorList>
    </citation>
    <scope>NUCLEOTIDE SEQUENCE [LARGE SCALE GENOMIC DNA]</scope>
    <source>
        <strain evidence="2 3">JCM 15115</strain>
    </source>
</reference>
<protein>
    <submittedName>
        <fullName evidence="2">Uncharacterized protein</fullName>
    </submittedName>
</protein>
<feature type="transmembrane region" description="Helical" evidence="1">
    <location>
        <begin position="155"/>
        <end position="172"/>
    </location>
</feature>
<feature type="transmembrane region" description="Helical" evidence="1">
    <location>
        <begin position="124"/>
        <end position="143"/>
    </location>
</feature>
<accession>A0ABN1FFD9</accession>
<evidence type="ECO:0000313" key="2">
    <source>
        <dbReference type="EMBL" id="GAA0589431.1"/>
    </source>
</evidence>
<sequence>MDHTVTLTTAAPAEAFTHVRIIIGMILGLCVSRILMGIGRYIQHPGKLVVYPVHLAWVGFILLSVVHFWWLEFNLRIITVWTFEKYLFVLFYAGLYFLISTLLFPDSIDEYNGYRDYFMSRRKWFFGLLIVLCITDMIDTLLKGWSHYELYGPEYPIRAVVFIILCLIAISTKNLKFHTFFAVAAVIYQVTFALRHFVILN</sequence>
<name>A0ABN1FFD9_9HYPH</name>
<dbReference type="Proteomes" id="UP001424441">
    <property type="component" value="Unassembled WGS sequence"/>
</dbReference>
<proteinExistence type="predicted"/>
<feature type="transmembrane region" description="Helical" evidence="1">
    <location>
        <begin position="86"/>
        <end position="104"/>
    </location>
</feature>
<feature type="transmembrane region" description="Helical" evidence="1">
    <location>
        <begin position="15"/>
        <end position="36"/>
    </location>
</feature>
<keyword evidence="1" id="KW-0472">Membrane</keyword>
<comment type="caution">
    <text evidence="2">The sequence shown here is derived from an EMBL/GenBank/DDBJ whole genome shotgun (WGS) entry which is preliminary data.</text>
</comment>